<sequence>MMKNYKRKVIIWLILSIISFVMIIILSYVINFASSTIYSTSSVVIEKDILDVYKYVRAYAIGGLSFFCIVFVMGSITSYAGIKSWKYSEMF</sequence>
<dbReference type="KEGG" id="mcit:NCTC10181_00325"/>
<dbReference type="Proteomes" id="UP000290985">
    <property type="component" value="Chromosome"/>
</dbReference>
<evidence type="ECO:0000256" key="1">
    <source>
        <dbReference type="SAM" id="Phobius"/>
    </source>
</evidence>
<feature type="transmembrane region" description="Helical" evidence="1">
    <location>
        <begin position="12"/>
        <end position="38"/>
    </location>
</feature>
<evidence type="ECO:0000313" key="3">
    <source>
        <dbReference type="Proteomes" id="UP000290985"/>
    </source>
</evidence>
<evidence type="ECO:0000313" key="2">
    <source>
        <dbReference type="EMBL" id="VEU74476.1"/>
    </source>
</evidence>
<keyword evidence="1" id="KW-0812">Transmembrane</keyword>
<keyword evidence="1" id="KW-1133">Transmembrane helix</keyword>
<name>A0A449B1M6_9BACT</name>
<protein>
    <submittedName>
        <fullName evidence="2">Uncharacterized protein</fullName>
    </submittedName>
</protein>
<organism evidence="2 3">
    <name type="scientific">Mycoplasmopsis citelli</name>
    <dbReference type="NCBI Taxonomy" id="171281"/>
    <lineage>
        <taxon>Bacteria</taxon>
        <taxon>Bacillati</taxon>
        <taxon>Mycoplasmatota</taxon>
        <taxon>Mycoplasmoidales</taxon>
        <taxon>Metamycoplasmataceae</taxon>
        <taxon>Mycoplasmopsis</taxon>
    </lineage>
</organism>
<keyword evidence="1" id="KW-0472">Membrane</keyword>
<gene>
    <name evidence="2" type="ORF">NCTC10181_00325</name>
</gene>
<proteinExistence type="predicted"/>
<feature type="transmembrane region" description="Helical" evidence="1">
    <location>
        <begin position="58"/>
        <end position="82"/>
    </location>
</feature>
<accession>A0A449B1M6</accession>
<reference evidence="2 3" key="1">
    <citation type="submission" date="2019-01" db="EMBL/GenBank/DDBJ databases">
        <authorList>
            <consortium name="Pathogen Informatics"/>
        </authorList>
    </citation>
    <scope>NUCLEOTIDE SEQUENCE [LARGE SCALE GENOMIC DNA]</scope>
    <source>
        <strain evidence="2 3">NCTC10181</strain>
    </source>
</reference>
<dbReference type="EMBL" id="LR215036">
    <property type="protein sequence ID" value="VEU74476.1"/>
    <property type="molecule type" value="Genomic_DNA"/>
</dbReference>
<keyword evidence="3" id="KW-1185">Reference proteome</keyword>
<dbReference type="AlphaFoldDB" id="A0A449B1M6"/>